<protein>
    <submittedName>
        <fullName evidence="2">Reverse transcriptase</fullName>
    </submittedName>
</protein>
<evidence type="ECO:0000259" key="1">
    <source>
        <dbReference type="Pfam" id="PF14529"/>
    </source>
</evidence>
<gene>
    <name evidence="3" type="primary">pol</name>
</gene>
<reference evidence="2" key="1">
    <citation type="submission" date="1998-08" db="EMBL/GenBank/DDBJ databases">
        <authorList>
            <person name="Davis T."/>
            <person name="Yamamoto D."/>
        </authorList>
    </citation>
    <scope>NUCLEOTIDE SEQUENCE</scope>
</reference>
<dbReference type="SUPFAM" id="SSF56219">
    <property type="entry name" value="DNase I-like"/>
    <property type="match status" value="1"/>
</dbReference>
<feature type="non-terminal residue" evidence="2">
    <location>
        <position position="137"/>
    </location>
</feature>
<feature type="non-terminal residue" evidence="2">
    <location>
        <position position="1"/>
    </location>
</feature>
<evidence type="ECO:0000313" key="2">
    <source>
        <dbReference type="EMBL" id="AAC62427.1"/>
    </source>
</evidence>
<dbReference type="InterPro" id="IPR005135">
    <property type="entry name" value="Endo/exonuclease/phosphatase"/>
</dbReference>
<accession>O77219</accession>
<keyword evidence="2" id="KW-0808">Transferase</keyword>
<sequence length="137" mass="15398">GSIKVSSLYLPPNEAWCRADFDLLLATLGDKFIVGGDFNAKHQWWGNSRSCRRGRCLQEAIASTTCQVLATGEPTFYSYNTRLNPSALDFFIVNRIALNRLTVETKYELASDHLPVVATLHHAPQYNPKREYILPPG</sequence>
<dbReference type="GO" id="GO:0003964">
    <property type="term" value="F:RNA-directed DNA polymerase activity"/>
    <property type="evidence" value="ECO:0007669"/>
    <property type="project" value="UniProtKB-KW"/>
</dbReference>
<evidence type="ECO:0000313" key="3">
    <source>
        <dbReference type="FlyBase" id="FBgn0044268"/>
    </source>
</evidence>
<dbReference type="FlyBase" id="FBgn0044268">
    <property type="gene designation" value="Dleb\jockey\pol"/>
</dbReference>
<proteinExistence type="predicted"/>
<dbReference type="AlphaFoldDB" id="O77219"/>
<dbReference type="PANTHER" id="PTHR33273:SF4">
    <property type="entry name" value="ENDONUCLEASE_EXONUCLEASE_PHOSPHATASE DOMAIN-CONTAINING PROTEIN"/>
    <property type="match status" value="1"/>
</dbReference>
<organism evidence="2">
    <name type="scientific">Drosophila lebanonensis</name>
    <name type="common">Fruit fly</name>
    <name type="synonym">Scaptodrosophila lebanonensis</name>
    <dbReference type="NCBI Taxonomy" id="7225"/>
    <lineage>
        <taxon>Eukaryota</taxon>
        <taxon>Metazoa</taxon>
        <taxon>Ecdysozoa</taxon>
        <taxon>Arthropoda</taxon>
        <taxon>Hexapoda</taxon>
        <taxon>Insecta</taxon>
        <taxon>Pterygota</taxon>
        <taxon>Neoptera</taxon>
        <taxon>Endopterygota</taxon>
        <taxon>Diptera</taxon>
        <taxon>Brachycera</taxon>
        <taxon>Muscomorpha</taxon>
        <taxon>Ephydroidea</taxon>
        <taxon>Drosophilidae</taxon>
        <taxon>Scaptodrosophila</taxon>
    </lineage>
</organism>
<dbReference type="EMBL" id="AF087817">
    <property type="protein sequence ID" value="AAC62427.1"/>
    <property type="molecule type" value="Genomic_DNA"/>
</dbReference>
<name>O77219_DROLE</name>
<dbReference type="PANTHER" id="PTHR33273">
    <property type="entry name" value="DOMAIN-CONTAINING PROTEIN, PUTATIVE-RELATED"/>
    <property type="match status" value="1"/>
</dbReference>
<dbReference type="Pfam" id="PF14529">
    <property type="entry name" value="Exo_endo_phos_2"/>
    <property type="match status" value="1"/>
</dbReference>
<keyword evidence="2" id="KW-0695">RNA-directed DNA polymerase</keyword>
<feature type="domain" description="Endonuclease/exonuclease/phosphatase" evidence="1">
    <location>
        <begin position="3"/>
        <end position="116"/>
    </location>
</feature>
<dbReference type="InterPro" id="IPR036691">
    <property type="entry name" value="Endo/exonu/phosph_ase_sf"/>
</dbReference>
<keyword evidence="2" id="KW-0548">Nucleotidyltransferase</keyword>
<dbReference type="Gene3D" id="3.60.10.10">
    <property type="entry name" value="Endonuclease/exonuclease/phosphatase"/>
    <property type="match status" value="1"/>
</dbReference>